<keyword evidence="4" id="KW-1185">Reference proteome</keyword>
<evidence type="ECO:0000313" key="4">
    <source>
        <dbReference type="Proteomes" id="UP000236724"/>
    </source>
</evidence>
<dbReference type="InterPro" id="IPR029063">
    <property type="entry name" value="SAM-dependent_MTases_sf"/>
</dbReference>
<organism evidence="3 4">
    <name type="scientific">Candidatus Venteria ishoeyi</name>
    <dbReference type="NCBI Taxonomy" id="1899563"/>
    <lineage>
        <taxon>Bacteria</taxon>
        <taxon>Pseudomonadati</taxon>
        <taxon>Pseudomonadota</taxon>
        <taxon>Gammaproteobacteria</taxon>
        <taxon>Thiotrichales</taxon>
        <taxon>Thiotrichaceae</taxon>
        <taxon>Venteria</taxon>
    </lineage>
</organism>
<dbReference type="AlphaFoldDB" id="A0A1H6FG52"/>
<dbReference type="SUPFAM" id="SSF53335">
    <property type="entry name" value="S-adenosyl-L-methionine-dependent methyltransferases"/>
    <property type="match status" value="1"/>
</dbReference>
<dbReference type="OrthoDB" id="9794208at2"/>
<dbReference type="Proteomes" id="UP000236724">
    <property type="component" value="Unassembled WGS sequence"/>
</dbReference>
<dbReference type="Gene3D" id="3.40.50.12710">
    <property type="match status" value="1"/>
</dbReference>
<sequence length="397" mass="44669">MLTQSQLPQPDSNAQQLSQQLIANIKSQIQQQGGQLPFSAFMQAALYEPGLGYYSNSLRKFGAAGDFITAPEVSPLFSQCLAQQCQQIFAAIADKSAIILEFGAGSGIMAAELLKELANLNALPEQYWILELSAELRQRQRETLQTHIPTYLDRVQWLDHLPEQPFQGVILANEVLDTMPVEKFRIKAAGEFERACVSWQENQGFHWQWQTMPENLATQLQHGLSDVLSSLPEGYESEWNPALAHWLQSVAEILQHGLILLIDYGFPRHEYYHPQRDQGTLYCHYRHHSHGDPFLYPGLQDITAHVDFTAVAEAALDAGLDVCAYSNQADFLLACGLPERFALSDPDDVENHARLSKHIQTLTLPSEMGELFKVIALGKEIDIALQGFPREQRYRLG</sequence>
<dbReference type="EMBL" id="FMSV02000543">
    <property type="protein sequence ID" value="SEH08146.1"/>
    <property type="molecule type" value="Genomic_DNA"/>
</dbReference>
<dbReference type="InterPro" id="IPR003788">
    <property type="entry name" value="NDUFAF7"/>
</dbReference>
<evidence type="ECO:0000313" key="3">
    <source>
        <dbReference type="EMBL" id="SEH08146.1"/>
    </source>
</evidence>
<dbReference type="InterPro" id="IPR038375">
    <property type="entry name" value="NDUFAF7_sf"/>
</dbReference>
<dbReference type="RefSeq" id="WP_103921721.1">
    <property type="nucleotide sequence ID" value="NZ_FMSV02000543.1"/>
</dbReference>
<keyword evidence="1" id="KW-0489">Methyltransferase</keyword>
<evidence type="ECO:0000256" key="1">
    <source>
        <dbReference type="ARBA" id="ARBA00022603"/>
    </source>
</evidence>
<name>A0A1H6FG52_9GAMM</name>
<accession>A0A1H6FG52</accession>
<protein>
    <recommendedName>
        <fullName evidence="5">SAM-dependent methyltransferase</fullName>
    </recommendedName>
</protein>
<dbReference type="GO" id="GO:0032259">
    <property type="term" value="P:methylation"/>
    <property type="evidence" value="ECO:0007669"/>
    <property type="project" value="UniProtKB-KW"/>
</dbReference>
<dbReference type="Pfam" id="PF02636">
    <property type="entry name" value="Methyltransf_28"/>
    <property type="match status" value="1"/>
</dbReference>
<evidence type="ECO:0000256" key="2">
    <source>
        <dbReference type="ARBA" id="ARBA00022679"/>
    </source>
</evidence>
<reference evidence="3 4" key="1">
    <citation type="submission" date="2016-10" db="EMBL/GenBank/DDBJ databases">
        <authorList>
            <person name="de Groot N.N."/>
        </authorList>
    </citation>
    <scope>NUCLEOTIDE SEQUENCE [LARGE SCALE GENOMIC DNA]</scope>
    <source>
        <strain evidence="3">MBHS1</strain>
    </source>
</reference>
<proteinExistence type="predicted"/>
<dbReference type="PANTHER" id="PTHR12049">
    <property type="entry name" value="PROTEIN ARGININE METHYLTRANSFERASE NDUFAF7, MITOCHONDRIAL"/>
    <property type="match status" value="1"/>
</dbReference>
<keyword evidence="2" id="KW-0808">Transferase</keyword>
<gene>
    <name evidence="3" type="ORF">MBHS_04036</name>
</gene>
<evidence type="ECO:0008006" key="5">
    <source>
        <dbReference type="Google" id="ProtNLM"/>
    </source>
</evidence>
<dbReference type="PANTHER" id="PTHR12049:SF7">
    <property type="entry name" value="PROTEIN ARGININE METHYLTRANSFERASE NDUFAF7, MITOCHONDRIAL"/>
    <property type="match status" value="1"/>
</dbReference>
<dbReference type="GO" id="GO:0035243">
    <property type="term" value="F:protein-arginine omega-N symmetric methyltransferase activity"/>
    <property type="evidence" value="ECO:0007669"/>
    <property type="project" value="TreeGrafter"/>
</dbReference>